<dbReference type="GO" id="GO:0030976">
    <property type="term" value="F:thiamine pyrophosphate binding"/>
    <property type="evidence" value="ECO:0007669"/>
    <property type="project" value="TreeGrafter"/>
</dbReference>
<evidence type="ECO:0000313" key="2">
    <source>
        <dbReference type="EMBL" id="SFG38467.1"/>
    </source>
</evidence>
<keyword evidence="3" id="KW-1185">Reference proteome</keyword>
<dbReference type="SUPFAM" id="SSF53850">
    <property type="entry name" value="Periplasmic binding protein-like II"/>
    <property type="match status" value="1"/>
</dbReference>
<dbReference type="Proteomes" id="UP000199065">
    <property type="component" value="Unassembled WGS sequence"/>
</dbReference>
<organism evidence="2 3">
    <name type="scientific">Corynebacterium spheniscorum</name>
    <dbReference type="NCBI Taxonomy" id="185761"/>
    <lineage>
        <taxon>Bacteria</taxon>
        <taxon>Bacillati</taxon>
        <taxon>Actinomycetota</taxon>
        <taxon>Actinomycetes</taxon>
        <taxon>Mycobacteriales</taxon>
        <taxon>Corynebacteriaceae</taxon>
        <taxon>Corynebacterium</taxon>
    </lineage>
</organism>
<evidence type="ECO:0000313" key="3">
    <source>
        <dbReference type="Proteomes" id="UP000199065"/>
    </source>
</evidence>
<protein>
    <submittedName>
        <fullName evidence="2">Iron(III) transport system substrate-binding protein</fullName>
    </submittedName>
</protein>
<dbReference type="GO" id="GO:0015888">
    <property type="term" value="P:thiamine transport"/>
    <property type="evidence" value="ECO:0007669"/>
    <property type="project" value="TreeGrafter"/>
</dbReference>
<sequence>MKECDDLSRMTQPKLSPRFLRLGVLGLAVATALGLSGCASESTLRTAPPYPDVSVRGEKAEANPWKAPEGLSGEIDFWASGSTQLNEALAKRFTEISGVKVNLRDTTVARIVDDLEAARLGDMDLIYLDDWGAAAQFNELWDKVELHPGSKLREGFSEGPLVARDASIASLLVAYSTLPTIPGDWQHLVDRPEYFQRIVMVDPRRDSMTAMLLASMADEWGEEKFWEFFDQLSGGKMRVVGSDFQALNDVLSEERSIALGLPDYEGRLPHPGGSPLDTIIPDGGSVVSPHALAVAKNSDNPEAAKAFVDFMLSDEGQDIVQRNFTLPARQGWENLYGEPYGVIKQLAVDTPREELYARSQVLAEAFAQRYADRFSSAAVQAPTSTPAAN</sequence>
<dbReference type="GO" id="GO:0030975">
    <property type="term" value="F:thiamine binding"/>
    <property type="evidence" value="ECO:0007669"/>
    <property type="project" value="TreeGrafter"/>
</dbReference>
<reference evidence="2 3" key="1">
    <citation type="submission" date="2016-10" db="EMBL/GenBank/DDBJ databases">
        <authorList>
            <person name="de Groot N.N."/>
        </authorList>
    </citation>
    <scope>NUCLEOTIDE SEQUENCE [LARGE SCALE GENOMIC DNA]</scope>
    <source>
        <strain>J11</strain>
        <strain evidence="3">PG 39</strain>
    </source>
</reference>
<dbReference type="GO" id="GO:0030288">
    <property type="term" value="C:outer membrane-bounded periplasmic space"/>
    <property type="evidence" value="ECO:0007669"/>
    <property type="project" value="TreeGrafter"/>
</dbReference>
<dbReference type="EMBL" id="FOPJ01000003">
    <property type="protein sequence ID" value="SFG38467.1"/>
    <property type="molecule type" value="Genomic_DNA"/>
</dbReference>
<accession>A0A1I2RIL8</accession>
<dbReference type="PANTHER" id="PTHR30006:SF2">
    <property type="entry name" value="ABC TRANSPORTER SUBSTRATE-BINDING PROTEIN"/>
    <property type="match status" value="1"/>
</dbReference>
<dbReference type="PANTHER" id="PTHR30006">
    <property type="entry name" value="THIAMINE-BINDING PERIPLASMIC PROTEIN-RELATED"/>
    <property type="match status" value="1"/>
</dbReference>
<gene>
    <name evidence="2" type="ORF">SAMN05660282_00750</name>
</gene>
<dbReference type="OrthoDB" id="366726at2"/>
<dbReference type="Gene3D" id="3.40.190.10">
    <property type="entry name" value="Periplasmic binding protein-like II"/>
    <property type="match status" value="2"/>
</dbReference>
<dbReference type="STRING" id="185761.SAMN05660282_00750"/>
<proteinExistence type="predicted"/>
<keyword evidence="1" id="KW-0732">Signal</keyword>
<dbReference type="RefSeq" id="WP_092284554.1">
    <property type="nucleotide sequence ID" value="NZ_VXKI01000010.1"/>
</dbReference>
<dbReference type="Pfam" id="PF13343">
    <property type="entry name" value="SBP_bac_6"/>
    <property type="match status" value="1"/>
</dbReference>
<dbReference type="AlphaFoldDB" id="A0A1I2RIL8"/>
<name>A0A1I2RIL8_9CORY</name>
<evidence type="ECO:0000256" key="1">
    <source>
        <dbReference type="ARBA" id="ARBA00022729"/>
    </source>
</evidence>